<feature type="compositionally biased region" description="Acidic residues" evidence="13">
    <location>
        <begin position="914"/>
        <end position="941"/>
    </location>
</feature>
<evidence type="ECO:0000259" key="15">
    <source>
        <dbReference type="PROSITE" id="PS50158"/>
    </source>
</evidence>
<feature type="region of interest" description="Disordered" evidence="13">
    <location>
        <begin position="280"/>
        <end position="356"/>
    </location>
</feature>
<evidence type="ECO:0000256" key="9">
    <source>
        <dbReference type="ARBA" id="ARBA00022918"/>
    </source>
</evidence>
<keyword evidence="2 12" id="KW-0479">Metal-binding</keyword>
<dbReference type="PANTHER" id="PTHR42648:SF11">
    <property type="entry name" value="TRANSPOSON TY4-P GAG-POL POLYPROTEIN"/>
    <property type="match status" value="1"/>
</dbReference>
<dbReference type="PROSITE" id="PS50158">
    <property type="entry name" value="ZF_CCHC"/>
    <property type="match status" value="1"/>
</dbReference>
<evidence type="ECO:0000313" key="17">
    <source>
        <dbReference type="Proteomes" id="UP000649617"/>
    </source>
</evidence>
<keyword evidence="5" id="KW-0378">Hydrolase</keyword>
<evidence type="ECO:0000256" key="4">
    <source>
        <dbReference type="ARBA" id="ARBA00022771"/>
    </source>
</evidence>
<dbReference type="InterPro" id="IPR001878">
    <property type="entry name" value="Znf_CCHC"/>
</dbReference>
<evidence type="ECO:0000256" key="7">
    <source>
        <dbReference type="ARBA" id="ARBA00022842"/>
    </source>
</evidence>
<protein>
    <recommendedName>
        <fullName evidence="18">Retrovirus-related Pol polyprotein from transposon TNT 1-94</fullName>
    </recommendedName>
</protein>
<feature type="compositionally biased region" description="Basic and acidic residues" evidence="13">
    <location>
        <begin position="226"/>
        <end position="242"/>
    </location>
</feature>
<keyword evidence="17" id="KW-1185">Reference proteome</keyword>
<evidence type="ECO:0000256" key="8">
    <source>
        <dbReference type="ARBA" id="ARBA00022908"/>
    </source>
</evidence>
<feature type="region of interest" description="Disordered" evidence="13">
    <location>
        <begin position="203"/>
        <end position="242"/>
    </location>
</feature>
<dbReference type="EMBL" id="CAJNIZ010017740">
    <property type="protein sequence ID" value="CAE7402576.1"/>
    <property type="molecule type" value="Genomic_DNA"/>
</dbReference>
<keyword evidence="11" id="KW-0233">DNA recombination</keyword>
<evidence type="ECO:0008006" key="18">
    <source>
        <dbReference type="Google" id="ProtNLM"/>
    </source>
</evidence>
<dbReference type="PROSITE" id="PS50103">
    <property type="entry name" value="ZF_C3H1"/>
    <property type="match status" value="1"/>
</dbReference>
<dbReference type="InterPro" id="IPR012337">
    <property type="entry name" value="RNaseH-like_sf"/>
</dbReference>
<feature type="region of interest" description="Disordered" evidence="13">
    <location>
        <begin position="905"/>
        <end position="941"/>
    </location>
</feature>
<name>A0A812QT88_SYMPI</name>
<feature type="compositionally biased region" description="Low complexity" evidence="13">
    <location>
        <begin position="297"/>
        <end position="320"/>
    </location>
</feature>
<gene>
    <name evidence="16" type="ORF">SPIL2461_LOCUS9932</name>
</gene>
<proteinExistence type="predicted"/>
<evidence type="ECO:0000256" key="5">
    <source>
        <dbReference type="ARBA" id="ARBA00022801"/>
    </source>
</evidence>
<organism evidence="16 17">
    <name type="scientific">Symbiodinium pilosum</name>
    <name type="common">Dinoflagellate</name>
    <dbReference type="NCBI Taxonomy" id="2952"/>
    <lineage>
        <taxon>Eukaryota</taxon>
        <taxon>Sar</taxon>
        <taxon>Alveolata</taxon>
        <taxon>Dinophyceae</taxon>
        <taxon>Suessiales</taxon>
        <taxon>Symbiodiniaceae</taxon>
        <taxon>Symbiodinium</taxon>
    </lineage>
</organism>
<dbReference type="GO" id="GO:0003964">
    <property type="term" value="F:RNA-directed DNA polymerase activity"/>
    <property type="evidence" value="ECO:0007669"/>
    <property type="project" value="UniProtKB-KW"/>
</dbReference>
<dbReference type="PANTHER" id="PTHR42648">
    <property type="entry name" value="TRANSPOSASE, PUTATIVE-RELATED"/>
    <property type="match status" value="1"/>
</dbReference>
<feature type="zinc finger region" description="C3H1-type" evidence="12">
    <location>
        <begin position="239"/>
        <end position="267"/>
    </location>
</feature>
<sequence>MGDLSTGSADWWGHVKDASQQFFEQYQMADQFARLTLKPVASPDLCDPKWVRLDKRATTMLLQAVPEDVRKELVVVRARSTLEVMCRLMVLYRPGSATEKSQLLRKIETPEPVQGPQEAVEGLRLWLRTYNRAGDLSLVVPDPSILLKSLDNMVKKPLNDNPEILFRMQMLRYHLKLDPNPTADGVLAIHKAYLAEFEQIASRRTKPRSGNNNNDGAPNPRIRTVAGKDGKEGKDGRGGKEGKPCRYFLTDEGCRRGKDCKFEHVMDKDKRDRCWVCGAKGHTSRSCPSKTRDTSTSAGNSPTAAAKAAALSTSSSSSMAKRNDGRDTSAGGSSEVPVTGSSTSTTTTMAENQGQGSQVDQLLVEVQRMMKAFIDHKSPTIRALHLPEPASVASIQDPMETLMGRYGLIDSGATHPLRAAKSSKELEEAKQTSVVLAGDQRVSLPQTASGVILSETQPIVPLNSLVKTLGHEFVWNHKGCRLYHPTKPSIQVFTKSSCPEVRECDALRLIAELETEKVKEAMSSLSTLKDYKPDSWKDHLRKFVESGLKEHGIRAVFAAPFMKEIPAEQKVKILEAFPQTDKEAWMLLKQLPLNRAKRRQLWRSREWVVHLFSGKGVADDPLRAVKGEVLEIDLIAGMDLKNVEVYSLLLWAAAEGRIRAVIGGLVEGDNQLILRMVWLWLVADVGRQTDWHRDLRLPSVAFGMEHPGDPRDYLEEDSALWSACPSVWRTELLEMLAEIMELREYDFDQGAYGHEQKKPTGFLANMELDLYQRDARLYHPRPVSSGSMAVWALGFRKEIARALDVWAKQQAKLLPVAVNKVMSEKELTEWKAHVEAGHWPYRRDCAVCLSASGTGRPARKVLHRDAYVMSLDIAGLFRDVGQDEKKGGKYRFALAATYVFPKTTGVPEDAPVPDTEDDLDFFEQGEDESEPGPGDLVEDPGADAQEEEWVRIAGDLQKPMEFQTLRFVVPLENHKGKDILEAVQDLYISLRAAGYPLARIHSDRAKEFRTKQLRKWCRERDVYQTYTEGLAPSQNAVAENHVKWLKCRARALLQDAQLDKMYWPCAMKHACLLHNKRIMGQKAPGIRFGSKVWVRSKEEHLGPFDKRWVEGVFLGPAEDVREGFVIKLEDGTWFRTLHMREAVNVLDESEGVETGVQWIRRLQGQPSGERRKLVEEILKSEIWDAKEARAKRPQLQGNLDAEQRYVTFGAFQHGGVVNVTNATIEFTEVAEKVAKVVQMDFPGEIFTSATLTKNALMPLHRDIFNLKGSFNLVSPLKVGKGSAIWHDMKFGDEFYGNFEFREVDGKEMPGQKMSVEKPVKVIPQRWHQPIPGEGPDRVLAVGHTIGSWVKLSSEVREQLEMIGFVVPREDVKVAAMVVECEDGEVFSVDVTSGSSGEA</sequence>
<dbReference type="InterPro" id="IPR036397">
    <property type="entry name" value="RNaseH_sf"/>
</dbReference>
<feature type="domain" description="CCHC-type" evidence="15">
    <location>
        <begin position="273"/>
        <end position="289"/>
    </location>
</feature>
<dbReference type="InterPro" id="IPR036875">
    <property type="entry name" value="Znf_CCHC_sf"/>
</dbReference>
<keyword evidence="8" id="KW-0229">DNA integration</keyword>
<evidence type="ECO:0000256" key="12">
    <source>
        <dbReference type="PROSITE-ProRule" id="PRU00723"/>
    </source>
</evidence>
<accession>A0A812QT88</accession>
<dbReference type="GO" id="GO:0003676">
    <property type="term" value="F:nucleic acid binding"/>
    <property type="evidence" value="ECO:0007669"/>
    <property type="project" value="InterPro"/>
</dbReference>
<keyword evidence="3" id="KW-0255">Endonuclease</keyword>
<dbReference type="InterPro" id="IPR039537">
    <property type="entry name" value="Retrotran_Ty1/copia-like"/>
</dbReference>
<evidence type="ECO:0000256" key="11">
    <source>
        <dbReference type="ARBA" id="ARBA00023172"/>
    </source>
</evidence>
<feature type="compositionally biased region" description="Low complexity" evidence="13">
    <location>
        <begin position="331"/>
        <end position="348"/>
    </location>
</feature>
<keyword evidence="6 12" id="KW-0862">Zinc</keyword>
<dbReference type="GO" id="GO:0004519">
    <property type="term" value="F:endonuclease activity"/>
    <property type="evidence" value="ECO:0007669"/>
    <property type="project" value="UniProtKB-KW"/>
</dbReference>
<keyword evidence="1" id="KW-0540">Nuclease</keyword>
<evidence type="ECO:0000256" key="2">
    <source>
        <dbReference type="ARBA" id="ARBA00022723"/>
    </source>
</evidence>
<dbReference type="Proteomes" id="UP000649617">
    <property type="component" value="Unassembled WGS sequence"/>
</dbReference>
<feature type="domain" description="C3H1-type" evidence="14">
    <location>
        <begin position="239"/>
        <end position="267"/>
    </location>
</feature>
<evidence type="ECO:0000256" key="1">
    <source>
        <dbReference type="ARBA" id="ARBA00022722"/>
    </source>
</evidence>
<keyword evidence="10" id="KW-0239">DNA-directed DNA polymerase</keyword>
<evidence type="ECO:0000256" key="3">
    <source>
        <dbReference type="ARBA" id="ARBA00022759"/>
    </source>
</evidence>
<dbReference type="GO" id="GO:0016787">
    <property type="term" value="F:hydrolase activity"/>
    <property type="evidence" value="ECO:0007669"/>
    <property type="project" value="UniProtKB-KW"/>
</dbReference>
<dbReference type="GO" id="GO:0003887">
    <property type="term" value="F:DNA-directed DNA polymerase activity"/>
    <property type="evidence" value="ECO:0007669"/>
    <property type="project" value="UniProtKB-KW"/>
</dbReference>
<evidence type="ECO:0000259" key="14">
    <source>
        <dbReference type="PROSITE" id="PS50103"/>
    </source>
</evidence>
<dbReference type="OrthoDB" id="415601at2759"/>
<keyword evidence="10" id="KW-0808">Transferase</keyword>
<dbReference type="SMART" id="SM00343">
    <property type="entry name" value="ZnF_C2HC"/>
    <property type="match status" value="1"/>
</dbReference>
<keyword evidence="7" id="KW-0460">Magnesium</keyword>
<keyword evidence="10" id="KW-0548">Nucleotidyltransferase</keyword>
<dbReference type="InterPro" id="IPR036855">
    <property type="entry name" value="Znf_CCCH_sf"/>
</dbReference>
<comment type="caution">
    <text evidence="16">The sequence shown here is derived from an EMBL/GenBank/DDBJ whole genome shotgun (WGS) entry which is preliminary data.</text>
</comment>
<reference evidence="16" key="1">
    <citation type="submission" date="2021-02" db="EMBL/GenBank/DDBJ databases">
        <authorList>
            <person name="Dougan E. K."/>
            <person name="Rhodes N."/>
            <person name="Thang M."/>
            <person name="Chan C."/>
        </authorList>
    </citation>
    <scope>NUCLEOTIDE SEQUENCE</scope>
</reference>
<dbReference type="SUPFAM" id="SSF57756">
    <property type="entry name" value="Retrovirus zinc finger-like domains"/>
    <property type="match status" value="1"/>
</dbReference>
<feature type="non-terminal residue" evidence="16">
    <location>
        <position position="1398"/>
    </location>
</feature>
<keyword evidence="4 12" id="KW-0863">Zinc-finger</keyword>
<evidence type="ECO:0000256" key="10">
    <source>
        <dbReference type="ARBA" id="ARBA00022932"/>
    </source>
</evidence>
<dbReference type="GO" id="GO:0006310">
    <property type="term" value="P:DNA recombination"/>
    <property type="evidence" value="ECO:0007669"/>
    <property type="project" value="UniProtKB-KW"/>
</dbReference>
<evidence type="ECO:0000256" key="13">
    <source>
        <dbReference type="SAM" id="MobiDB-lite"/>
    </source>
</evidence>
<dbReference type="SUPFAM" id="SSF90229">
    <property type="entry name" value="CCCH zinc finger"/>
    <property type="match status" value="1"/>
</dbReference>
<dbReference type="GO" id="GO:0015074">
    <property type="term" value="P:DNA integration"/>
    <property type="evidence" value="ECO:0007669"/>
    <property type="project" value="UniProtKB-KW"/>
</dbReference>
<dbReference type="InterPro" id="IPR000571">
    <property type="entry name" value="Znf_CCCH"/>
</dbReference>
<evidence type="ECO:0000313" key="16">
    <source>
        <dbReference type="EMBL" id="CAE7402576.1"/>
    </source>
</evidence>
<dbReference type="Gene3D" id="3.30.420.10">
    <property type="entry name" value="Ribonuclease H-like superfamily/Ribonuclease H"/>
    <property type="match status" value="1"/>
</dbReference>
<keyword evidence="9" id="KW-0695">RNA-directed DNA polymerase</keyword>
<evidence type="ECO:0000256" key="6">
    <source>
        <dbReference type="ARBA" id="ARBA00022833"/>
    </source>
</evidence>
<dbReference type="SUPFAM" id="SSF53098">
    <property type="entry name" value="Ribonuclease H-like"/>
    <property type="match status" value="1"/>
</dbReference>
<dbReference type="GO" id="GO:0008270">
    <property type="term" value="F:zinc ion binding"/>
    <property type="evidence" value="ECO:0007669"/>
    <property type="project" value="UniProtKB-KW"/>
</dbReference>